<keyword evidence="3" id="KW-0175">Coiled coil</keyword>
<evidence type="ECO:0000259" key="5">
    <source>
        <dbReference type="PROSITE" id="PS51840"/>
    </source>
</evidence>
<feature type="repeat" description="PPR" evidence="2">
    <location>
        <begin position="1035"/>
        <end position="1069"/>
    </location>
</feature>
<dbReference type="Pfam" id="PF13041">
    <property type="entry name" value="PPR_2"/>
    <property type="match status" value="7"/>
</dbReference>
<dbReference type="Pfam" id="PF10358">
    <property type="entry name" value="NT-C2"/>
    <property type="match status" value="1"/>
</dbReference>
<dbReference type="PANTHER" id="PTHR34452:SF7">
    <property type="entry name" value="MYOSIN HEAVY CHAIN-RELATED PROTEIN"/>
    <property type="match status" value="1"/>
</dbReference>
<feature type="repeat" description="PPR" evidence="2">
    <location>
        <begin position="1141"/>
        <end position="1175"/>
    </location>
</feature>
<evidence type="ECO:0000313" key="6">
    <source>
        <dbReference type="EMBL" id="KAH0909413.1"/>
    </source>
</evidence>
<accession>A0ABQ8BYE9</accession>
<dbReference type="InterPro" id="IPR019448">
    <property type="entry name" value="NT-C2"/>
</dbReference>
<feature type="coiled-coil region" evidence="3">
    <location>
        <begin position="383"/>
        <end position="410"/>
    </location>
</feature>
<feature type="compositionally biased region" description="Low complexity" evidence="4">
    <location>
        <begin position="203"/>
        <end position="213"/>
    </location>
</feature>
<dbReference type="Proteomes" id="UP000824890">
    <property type="component" value="Unassembled WGS sequence"/>
</dbReference>
<evidence type="ECO:0000256" key="1">
    <source>
        <dbReference type="ARBA" id="ARBA00022737"/>
    </source>
</evidence>
<feature type="repeat" description="PPR" evidence="2">
    <location>
        <begin position="1003"/>
        <end position="1033"/>
    </location>
</feature>
<organism evidence="6 7">
    <name type="scientific">Brassica napus</name>
    <name type="common">Rape</name>
    <dbReference type="NCBI Taxonomy" id="3708"/>
    <lineage>
        <taxon>Eukaryota</taxon>
        <taxon>Viridiplantae</taxon>
        <taxon>Streptophyta</taxon>
        <taxon>Embryophyta</taxon>
        <taxon>Tracheophyta</taxon>
        <taxon>Spermatophyta</taxon>
        <taxon>Magnoliopsida</taxon>
        <taxon>eudicotyledons</taxon>
        <taxon>Gunneridae</taxon>
        <taxon>Pentapetalae</taxon>
        <taxon>rosids</taxon>
        <taxon>malvids</taxon>
        <taxon>Brassicales</taxon>
        <taxon>Brassicaceae</taxon>
        <taxon>Brassiceae</taxon>
        <taxon>Brassica</taxon>
    </lineage>
</organism>
<dbReference type="SUPFAM" id="SSF81901">
    <property type="entry name" value="HCP-like"/>
    <property type="match status" value="1"/>
</dbReference>
<feature type="repeat" description="PPR" evidence="2">
    <location>
        <begin position="1508"/>
        <end position="1544"/>
    </location>
</feature>
<feature type="coiled-coil region" evidence="3">
    <location>
        <begin position="446"/>
        <end position="480"/>
    </location>
</feature>
<feature type="repeat" description="PPR" evidence="2">
    <location>
        <begin position="1577"/>
        <end position="1611"/>
    </location>
</feature>
<evidence type="ECO:0000256" key="2">
    <source>
        <dbReference type="PROSITE-ProRule" id="PRU00708"/>
    </source>
</evidence>
<dbReference type="PROSITE" id="PS51375">
    <property type="entry name" value="PPR"/>
    <property type="match status" value="15"/>
</dbReference>
<reference evidence="6 7" key="1">
    <citation type="submission" date="2021-05" db="EMBL/GenBank/DDBJ databases">
        <title>Genome Assembly of Synthetic Allotetraploid Brassica napus Reveals Homoeologous Exchanges between Subgenomes.</title>
        <authorList>
            <person name="Davis J.T."/>
        </authorList>
    </citation>
    <scope>NUCLEOTIDE SEQUENCE [LARGE SCALE GENOMIC DNA]</scope>
    <source>
        <strain evidence="7">cv. Da-Ae</strain>
        <tissue evidence="6">Seedling</tissue>
    </source>
</reference>
<dbReference type="PROSITE" id="PS51840">
    <property type="entry name" value="C2_NT"/>
    <property type="match status" value="1"/>
</dbReference>
<feature type="repeat" description="PPR" evidence="2">
    <location>
        <begin position="1755"/>
        <end position="1789"/>
    </location>
</feature>
<name>A0ABQ8BYE9_BRANA</name>
<dbReference type="Pfam" id="PF13812">
    <property type="entry name" value="PPR_3"/>
    <property type="match status" value="1"/>
</dbReference>
<dbReference type="InterPro" id="IPR011990">
    <property type="entry name" value="TPR-like_helical_dom_sf"/>
</dbReference>
<feature type="repeat" description="PPR" evidence="2">
    <location>
        <begin position="1070"/>
        <end position="1104"/>
    </location>
</feature>
<dbReference type="EMBL" id="JAGKQM010000009">
    <property type="protein sequence ID" value="KAH0909413.1"/>
    <property type="molecule type" value="Genomic_DNA"/>
</dbReference>
<feature type="repeat" description="PPR" evidence="2">
    <location>
        <begin position="1790"/>
        <end position="1824"/>
    </location>
</feature>
<feature type="domain" description="C2 NT-type" evidence="5">
    <location>
        <begin position="4"/>
        <end position="140"/>
    </location>
</feature>
<feature type="compositionally biased region" description="Polar residues" evidence="4">
    <location>
        <begin position="249"/>
        <end position="263"/>
    </location>
</feature>
<dbReference type="PANTHER" id="PTHR34452">
    <property type="entry name" value="MYOSIN HEAVY CHAIN-RELATED PROTEIN"/>
    <property type="match status" value="1"/>
</dbReference>
<proteinExistence type="predicted"/>
<dbReference type="InterPro" id="IPR002885">
    <property type="entry name" value="PPR_rpt"/>
</dbReference>
<feature type="repeat" description="PPR" evidence="2">
    <location>
        <begin position="1258"/>
        <end position="1292"/>
    </location>
</feature>
<keyword evidence="1" id="KW-0677">Repeat</keyword>
<feature type="compositionally biased region" description="Basic and acidic residues" evidence="4">
    <location>
        <begin position="174"/>
        <end position="202"/>
    </location>
</feature>
<feature type="repeat" description="PPR" evidence="2">
    <location>
        <begin position="1647"/>
        <end position="1682"/>
    </location>
</feature>
<dbReference type="Gene3D" id="1.25.40.10">
    <property type="entry name" value="Tetratricopeptide repeat domain"/>
    <property type="match status" value="9"/>
</dbReference>
<evidence type="ECO:0000256" key="4">
    <source>
        <dbReference type="SAM" id="MobiDB-lite"/>
    </source>
</evidence>
<feature type="region of interest" description="Disordered" evidence="4">
    <location>
        <begin position="142"/>
        <end position="280"/>
    </location>
</feature>
<comment type="caution">
    <text evidence="6">The sequence shown here is derived from an EMBL/GenBank/DDBJ whole genome shotgun (WGS) entry which is preliminary data.</text>
</comment>
<evidence type="ECO:0000313" key="7">
    <source>
        <dbReference type="Proteomes" id="UP000824890"/>
    </source>
</evidence>
<dbReference type="NCBIfam" id="TIGR00756">
    <property type="entry name" value="PPR"/>
    <property type="match status" value="16"/>
</dbReference>
<feature type="repeat" description="PPR" evidence="2">
    <location>
        <begin position="1683"/>
        <end position="1717"/>
    </location>
</feature>
<feature type="coiled-coil region" evidence="3">
    <location>
        <begin position="849"/>
        <end position="929"/>
    </location>
</feature>
<feature type="repeat" description="PPR" evidence="2">
    <location>
        <begin position="1105"/>
        <end position="1140"/>
    </location>
</feature>
<feature type="region of interest" description="Disordered" evidence="4">
    <location>
        <begin position="690"/>
        <end position="717"/>
    </location>
</feature>
<feature type="repeat" description="PPR" evidence="2">
    <location>
        <begin position="1612"/>
        <end position="1646"/>
    </location>
</feature>
<keyword evidence="7" id="KW-1185">Reference proteome</keyword>
<evidence type="ECO:0000256" key="3">
    <source>
        <dbReference type="SAM" id="Coils"/>
    </source>
</evidence>
<feature type="coiled-coil region" evidence="3">
    <location>
        <begin position="280"/>
        <end position="342"/>
    </location>
</feature>
<gene>
    <name evidence="6" type="ORF">HID58_032734</name>
</gene>
<sequence>MAGRWRNEKNRIKVVFRLKFHATQASELNTEGLILSLVPGDIGKPTARSEKAVVRDGQCRWEIPVYETVKFLKDAKTGKVNQRIYHLIVSTTGSTRGGLVGETSIDFADYADAIKTCNVCLPLHNTTSKALLHVSIQRQLEFDDPQREDDECENLEKMSPGQDLKSHLSLGDADEPRASGSHEEGPFGKAARFAELRRRASTESDSTMSSSGSVIEPTTPEEVAKSLRHPPKQLRSSKALFEEPRVSESEWSGSSDHGITTDDSTNDKMSKNSSEDGEEIDKLKNEVACLTRQADLSDLELQSLRKQVVKETKRSQDLLKEVNSLKQERDSLKEDCERHKVSDKTKTRNRMQFEGRDPWVLLEETREELDYEKDRNFNLRLQLQKTQESNSELILAVQDLEAMLEEKSKEGPRTIDTDEDEDQKALEELVKGHMDGNNTHVFEKKITELYNEIEVYKRDKEELEIQMEQLALDYEILKQENHDVSYKLEQSQLQDQLKMQYECSSELENQVETLEAELKKRSEESLSRIKELETQMEILEEEMERQAEVFEADIDAVTRGKVEQEQRAIQAEEDLRKTRRRNASVAEKLQEEFKRLSEQMDSMFASSEKMAMKAMAEANELRMQKREVEEMLKKTNDEYEGKLKELSEKLSQMERHEEKVTSNLNQEIKFLKDEIENLQKDKSSLMLQEESLRGELEETERSKNELESRIESMREESESLAEELQAVKLIKDEKEAAITHLQTELETVRATFDDLKRSLSENDSEMEKHKKQVAQVKGEVKKKEEAIANLEKKLKESRIAFNNLTKTAQRNNNNKGSPLGAKEVAVMKDKIKLLEGQIKLKETALEASSNKFIEKEKNLKNRIEELETSLDQNSLEVINKDNHEKEEVRVLEAEMASLRECNETMEMELKEMQERYSELSLRFAEVEGERQQLVMTVLSQRSKVFPILDQNTRTGSWLVNLRNRFSYSTTSNFGFGKLQVFHNKVSEAMALVDRMVAKGCQPDLFTYGAVVNGLCKRGAIDLALDLLKKMDIEANVVIYSTVIDGLCKYKHVDDALDMFNEMENKGLRGNVVTYNSLISCLCCYGRWSDASRLLKEMIETIINPTRVTFNALIDALAKEGKLLEAEELYKELIRNNDCYPDVVTYTTLINGFCKSKRVKDSMELFGEMLQRGLVGDTITYNTLIQGFFQSGDCENAQEIFKRMVSCGVPPSIWTYNILLDGFCDNGKLEKALGMCRDGKVEDAWELFCSLDLKGVKPDVKTYTIMISGFCVKRLKQKAVTLFRKMKEDGPLPNDCTYNALIRAHLRDCISRAHQRNEEFRRLQPLAWSLICYMMGIGQKLPRHANVMKPMEMELKEMQGRYSDISLRFAEVEGERETPPFIRQCERPLESKAPEIRNQVRTRIQMMIRSLSTAIVSTAKRFVHQSGSCCWGRRALSCATADYRDTLRNELHHLKLDDAIGLFNVMARSRPLPSTIDFSRVLTAIARMKKFDVVISLCQEMERLGIPHNIYTCNILINSFTRCSQSHLSLALSFLAKMVKLGYAPDIVTLSSLLNGFKGVSGAMSFVNRIEGMGYKPNVVVYNTLIDAYCKGGRVSDALQVFDVMKRKGVAPSVVTYNAVIRGLCKSGRWKEADGLLSDMVEKRIDPNVVTFSVLIDACVKEGNVLEAKELYKEMISSKGCVPNVVTYNTLIKGFCKSKRAHDGMKLFCEMNHKGVRGDAFTYNTLIHGYCRVGKFSIEKALTIFRDMEKNEMEFDIFTYNIIIHGMYKAGKVEDAMELFCSLNDKGLKPDVVTYRTMISGLCRKGLRHEADVLFRQMTEDEFLLLGYSEWLDQRVNIALCKVAKTELSENNTFSAFLVTTCWIMNTLTWVTEMPNTKKWVVVTRNRISSIEQRSKRDLICDYC</sequence>
<feature type="repeat" description="PPR" evidence="2">
    <location>
        <begin position="1176"/>
        <end position="1210"/>
    </location>
</feature>
<protein>
    <recommendedName>
        <fullName evidence="5">C2 NT-type domain-containing protein</fullName>
    </recommendedName>
</protein>
<feature type="repeat" description="PPR" evidence="2">
    <location>
        <begin position="1718"/>
        <end position="1754"/>
    </location>
</feature>
<dbReference type="Pfam" id="PF12854">
    <property type="entry name" value="PPR_1"/>
    <property type="match status" value="1"/>
</dbReference>
<feature type="compositionally biased region" description="Basic and acidic residues" evidence="4">
    <location>
        <begin position="265"/>
        <end position="280"/>
    </location>
</feature>
<dbReference type="Pfam" id="PF01535">
    <property type="entry name" value="PPR"/>
    <property type="match status" value="1"/>
</dbReference>